<dbReference type="PROSITE" id="PS50156">
    <property type="entry name" value="SSD"/>
    <property type="match status" value="1"/>
</dbReference>
<feature type="transmembrane region" description="Helical" evidence="8">
    <location>
        <begin position="427"/>
        <end position="445"/>
    </location>
</feature>
<evidence type="ECO:0000256" key="5">
    <source>
        <dbReference type="ARBA" id="ARBA00022989"/>
    </source>
</evidence>
<evidence type="ECO:0000313" key="10">
    <source>
        <dbReference type="EMBL" id="KQB85972.1"/>
    </source>
</evidence>
<dbReference type="SUPFAM" id="SSF82866">
    <property type="entry name" value="Multidrug efflux transporter AcrB transmembrane domain"/>
    <property type="match status" value="2"/>
</dbReference>
<accession>A0A0Q1AH30</accession>
<dbReference type="STRING" id="1544413.Clow_01714"/>
<gene>
    <name evidence="10" type="primary">ydfJ_2</name>
    <name evidence="10" type="ORF">Clow_01714</name>
</gene>
<sequence length="801" mass="84314">MSRFLYRLGNLAYRKKWPFLAFWLVLLVALGGLAGAFAKTPASTFSIPGLAAVETQERMQELFPESGDAVSSPSGTVVLRAEDGTTLDDPAVAEQVNDLMAELSETGALTDTDALVNPTLAAQGLTAQMTPQLEAQGLPPEVIEKNIAAISPLSEDHTTGTVNIAFDAPSMQDISSEDKDKVTEALDNANSDTLSVTYSGNAFSGAGEMDMTSELIGLAVAAVVLLISFGSVVAAGMPLISAVIGVGIGIMGVQLATLISDDVNDMTPTLASMIGLAVGIDYALFIASRFRNELIALIKSDTGRTDLSTKELSARLREMSLEQRAHAMGKATGTAGSSVVFAGLTVLIALAALSIINIPFLTWMAGAAAITVAIAVLVALSFLPALLGLLGTRVFGGRVPGPTVPDPENDKPTMGLRWARQVGKRPWLALIAGVLALGLLAVPMANMRLAMPTDGSSAPGTPQREAYETIADSFGPGRNAPMIALVEAGDLPEQDRMPAFAQAVEKFNATEGVENAQIAGVNEEGTAAQVLITPTGGATDESTSQTLVDLRAAESEFAENTGAHYGITGATPIFDDMSDRLSDVLIPYIAIVLVLAFLVLMVVFRSIWVPLIAALGFGLSVAATFGVTVALFQEGWLGIVNDPQPLLSFLPIMLIGLVFGLAMDYQVFLVTRMREDYHHGKSAHDATESGFKHGARVVTAAALIMMSVFAAFALQDAAFIKTMGFALAAAVFFDAFVVRMMIIPATMYLLGDRAWKIPGWLDRILPNVDVEGEALREIKAPTNASASATESTESTAPEKDQ</sequence>
<protein>
    <submittedName>
        <fullName evidence="10">Membrane protein YdfJ</fullName>
    </submittedName>
</protein>
<evidence type="ECO:0000256" key="8">
    <source>
        <dbReference type="SAM" id="Phobius"/>
    </source>
</evidence>
<dbReference type="GO" id="GO:0005886">
    <property type="term" value="C:plasma membrane"/>
    <property type="evidence" value="ECO:0007669"/>
    <property type="project" value="UniProtKB-SubCell"/>
</dbReference>
<dbReference type="PATRIC" id="fig|1544413.3.peg.1723"/>
<dbReference type="InterPro" id="IPR004869">
    <property type="entry name" value="MMPL_dom"/>
</dbReference>
<dbReference type="RefSeq" id="WP_055178309.1">
    <property type="nucleotide sequence ID" value="NZ_JAUSQY010000001.1"/>
</dbReference>
<evidence type="ECO:0000256" key="6">
    <source>
        <dbReference type="ARBA" id="ARBA00023136"/>
    </source>
</evidence>
<dbReference type="PANTHER" id="PTHR33406">
    <property type="entry name" value="MEMBRANE PROTEIN MJ1562-RELATED"/>
    <property type="match status" value="1"/>
</dbReference>
<feature type="transmembrane region" description="Helical" evidence="8">
    <location>
        <begin position="652"/>
        <end position="673"/>
    </location>
</feature>
<keyword evidence="3" id="KW-1003">Cell membrane</keyword>
<organism evidence="10 11">
    <name type="scientific">Corynebacterium lowii</name>
    <dbReference type="NCBI Taxonomy" id="1544413"/>
    <lineage>
        <taxon>Bacteria</taxon>
        <taxon>Bacillati</taxon>
        <taxon>Actinomycetota</taxon>
        <taxon>Actinomycetes</taxon>
        <taxon>Mycobacteriales</taxon>
        <taxon>Corynebacteriaceae</taxon>
        <taxon>Corynebacterium</taxon>
    </lineage>
</organism>
<dbReference type="PANTHER" id="PTHR33406:SF11">
    <property type="entry name" value="MEMBRANE PROTEIN SCO6666-RELATED"/>
    <property type="match status" value="1"/>
</dbReference>
<dbReference type="Proteomes" id="UP000050488">
    <property type="component" value="Unassembled WGS sequence"/>
</dbReference>
<feature type="transmembrane region" description="Helical" evidence="8">
    <location>
        <begin position="694"/>
        <end position="714"/>
    </location>
</feature>
<feature type="transmembrane region" description="Helical" evidence="8">
    <location>
        <begin position="242"/>
        <end position="260"/>
    </location>
</feature>
<dbReference type="InterPro" id="IPR050545">
    <property type="entry name" value="Mycobact_MmpL"/>
</dbReference>
<evidence type="ECO:0000313" key="11">
    <source>
        <dbReference type="Proteomes" id="UP000050488"/>
    </source>
</evidence>
<evidence type="ECO:0000259" key="9">
    <source>
        <dbReference type="PROSITE" id="PS50156"/>
    </source>
</evidence>
<dbReference type="OrthoDB" id="7051771at2"/>
<feature type="region of interest" description="Disordered" evidence="7">
    <location>
        <begin position="779"/>
        <end position="801"/>
    </location>
</feature>
<evidence type="ECO:0000256" key="3">
    <source>
        <dbReference type="ARBA" id="ARBA00022475"/>
    </source>
</evidence>
<feature type="transmembrane region" description="Helical" evidence="8">
    <location>
        <begin position="611"/>
        <end position="632"/>
    </location>
</feature>
<dbReference type="Pfam" id="PF03176">
    <property type="entry name" value="MMPL"/>
    <property type="match status" value="3"/>
</dbReference>
<evidence type="ECO:0000256" key="4">
    <source>
        <dbReference type="ARBA" id="ARBA00022692"/>
    </source>
</evidence>
<dbReference type="AlphaFoldDB" id="A0A0Q1AH30"/>
<feature type="transmembrane region" description="Helical" evidence="8">
    <location>
        <begin position="726"/>
        <end position="750"/>
    </location>
</feature>
<comment type="caution">
    <text evidence="10">The sequence shown here is derived from an EMBL/GenBank/DDBJ whole genome shotgun (WGS) entry which is preliminary data.</text>
</comment>
<feature type="transmembrane region" description="Helical" evidence="8">
    <location>
        <begin position="367"/>
        <end position="390"/>
    </location>
</feature>
<feature type="transmembrane region" description="Helical" evidence="8">
    <location>
        <begin position="266"/>
        <end position="287"/>
    </location>
</feature>
<keyword evidence="5 8" id="KW-1133">Transmembrane helix</keyword>
<dbReference type="Gene3D" id="1.20.1640.10">
    <property type="entry name" value="Multidrug efflux transporter AcrB transmembrane domain"/>
    <property type="match status" value="2"/>
</dbReference>
<evidence type="ECO:0000256" key="7">
    <source>
        <dbReference type="SAM" id="MobiDB-lite"/>
    </source>
</evidence>
<feature type="transmembrane region" description="Helical" evidence="8">
    <location>
        <begin position="585"/>
        <end position="604"/>
    </location>
</feature>
<keyword evidence="4 8" id="KW-0812">Transmembrane</keyword>
<evidence type="ECO:0000256" key="1">
    <source>
        <dbReference type="ARBA" id="ARBA00004651"/>
    </source>
</evidence>
<feature type="domain" description="SSD" evidence="9">
    <location>
        <begin position="215"/>
        <end position="389"/>
    </location>
</feature>
<comment type="similarity">
    <text evidence="2">Belongs to the resistance-nodulation-cell division (RND) (TC 2.A.6) family. MmpL subfamily.</text>
</comment>
<proteinExistence type="inferred from homology"/>
<feature type="transmembrane region" description="Helical" evidence="8">
    <location>
        <begin position="338"/>
        <end position="361"/>
    </location>
</feature>
<name>A0A0Q1AH30_9CORY</name>
<dbReference type="EMBL" id="LKEV01000005">
    <property type="protein sequence ID" value="KQB85972.1"/>
    <property type="molecule type" value="Genomic_DNA"/>
</dbReference>
<evidence type="ECO:0000256" key="2">
    <source>
        <dbReference type="ARBA" id="ARBA00010157"/>
    </source>
</evidence>
<comment type="subcellular location">
    <subcellularLocation>
        <location evidence="1">Cell membrane</location>
        <topology evidence="1">Multi-pass membrane protein</topology>
    </subcellularLocation>
</comment>
<reference evidence="10 11" key="1">
    <citation type="submission" date="2015-10" db="EMBL/GenBank/DDBJ databases">
        <title>Corynebacteirum lowii and Corynebacterium oculi species nova, derived from human clinical disease and and emended description of Corynebacterium mastiditis.</title>
        <authorList>
            <person name="Bernard K."/>
            <person name="Pacheco A.L."/>
            <person name="Mcdougall C."/>
            <person name="Burtx T."/>
            <person name="Weibe D."/>
            <person name="Tyler S."/>
            <person name="Olson A.B."/>
            <person name="Cnockaert M."/>
            <person name="Eguchi H."/>
            <person name="Kuwahara T."/>
            <person name="Nakayama-Imaohji H."/>
            <person name="Boudewijins M."/>
            <person name="Van Hoecke F."/>
            <person name="Bernier A.-M."/>
            <person name="Vandamme P."/>
        </authorList>
    </citation>
    <scope>NUCLEOTIDE SEQUENCE [LARGE SCALE GENOMIC DNA]</scope>
    <source>
        <strain evidence="10 11">NML 130206</strain>
    </source>
</reference>
<keyword evidence="11" id="KW-1185">Reference proteome</keyword>
<keyword evidence="6 8" id="KW-0472">Membrane</keyword>
<feature type="compositionally biased region" description="Low complexity" evidence="7">
    <location>
        <begin position="780"/>
        <end position="795"/>
    </location>
</feature>
<feature type="transmembrane region" description="Helical" evidence="8">
    <location>
        <begin position="215"/>
        <end position="235"/>
    </location>
</feature>
<dbReference type="InterPro" id="IPR000731">
    <property type="entry name" value="SSD"/>
</dbReference>